<gene>
    <name evidence="2" type="ORF">RM544_02895</name>
</gene>
<feature type="chain" id="PRO_5043477137" evidence="1">
    <location>
        <begin position="27"/>
        <end position="174"/>
    </location>
</feature>
<evidence type="ECO:0000256" key="1">
    <source>
        <dbReference type="SAM" id="SignalP"/>
    </source>
</evidence>
<organism evidence="2 3">
    <name type="scientific">Brumicola blandensis</name>
    <dbReference type="NCBI Taxonomy" id="3075611"/>
    <lineage>
        <taxon>Bacteria</taxon>
        <taxon>Pseudomonadati</taxon>
        <taxon>Pseudomonadota</taxon>
        <taxon>Gammaproteobacteria</taxon>
        <taxon>Alteromonadales</taxon>
        <taxon>Alteromonadaceae</taxon>
        <taxon>Brumicola</taxon>
    </lineage>
</organism>
<evidence type="ECO:0000313" key="2">
    <source>
        <dbReference type="EMBL" id="MDT0581470.1"/>
    </source>
</evidence>
<sequence length="174" mass="19181">MKFSILLPVKASLIAAVLLTTACSDAANNKATEQGEYISKPAAIELTVYKSRTCNCCQKWINHAEDHGFDVSARNITFMSDIKEDRGIAPNYRSCHTAESNDGYVFEGHVPAKYIKQFLADVPKDSIGLSVPAMPVGTPGMEVDDRFMPYQILLLKEDGSSSVYAEIASYEEQF</sequence>
<keyword evidence="1" id="KW-0732">Signal</keyword>
<proteinExistence type="predicted"/>
<comment type="caution">
    <text evidence="2">The sequence shown here is derived from an EMBL/GenBank/DDBJ whole genome shotgun (WGS) entry which is preliminary data.</text>
</comment>
<dbReference type="PROSITE" id="PS51257">
    <property type="entry name" value="PROKAR_LIPOPROTEIN"/>
    <property type="match status" value="1"/>
</dbReference>
<dbReference type="EMBL" id="JAVRIE010000001">
    <property type="protein sequence ID" value="MDT0581470.1"/>
    <property type="molecule type" value="Genomic_DNA"/>
</dbReference>
<dbReference type="RefSeq" id="WP_311360271.1">
    <property type="nucleotide sequence ID" value="NZ_JAVRIE010000001.1"/>
</dbReference>
<reference evidence="2 3" key="1">
    <citation type="submission" date="2023-09" db="EMBL/GenBank/DDBJ databases">
        <authorList>
            <person name="Rey-Velasco X."/>
        </authorList>
    </citation>
    <scope>NUCLEOTIDE SEQUENCE [LARGE SCALE GENOMIC DNA]</scope>
    <source>
        <strain evidence="2 3">W409</strain>
    </source>
</reference>
<evidence type="ECO:0000313" key="3">
    <source>
        <dbReference type="Proteomes" id="UP001249020"/>
    </source>
</evidence>
<protein>
    <submittedName>
        <fullName evidence="2">DUF411 domain-containing protein</fullName>
    </submittedName>
</protein>
<name>A0AAW8R060_9ALTE</name>
<keyword evidence="3" id="KW-1185">Reference proteome</keyword>
<dbReference type="InterPro" id="IPR007332">
    <property type="entry name" value="DUF411"/>
</dbReference>
<dbReference type="Proteomes" id="UP001249020">
    <property type="component" value="Unassembled WGS sequence"/>
</dbReference>
<accession>A0AAW8R060</accession>
<dbReference type="AlphaFoldDB" id="A0AAW8R060"/>
<feature type="signal peptide" evidence="1">
    <location>
        <begin position="1"/>
        <end position="26"/>
    </location>
</feature>
<dbReference type="Pfam" id="PF04214">
    <property type="entry name" value="DUF411"/>
    <property type="match status" value="1"/>
</dbReference>